<dbReference type="InterPro" id="IPR033186">
    <property type="entry name" value="HerA_C"/>
</dbReference>
<keyword evidence="4 8" id="KW-0067">ATP-binding</keyword>
<evidence type="ECO:0000256" key="5">
    <source>
        <dbReference type="ARBA" id="ARBA00023125"/>
    </source>
</evidence>
<gene>
    <name evidence="8" type="ORF">DVG78_12205</name>
</gene>
<keyword evidence="2" id="KW-0378">Hydrolase</keyword>
<dbReference type="GO" id="GO:0003677">
    <property type="term" value="F:DNA binding"/>
    <property type="evidence" value="ECO:0007669"/>
    <property type="project" value="UniProtKB-KW"/>
</dbReference>
<dbReference type="GO" id="GO:0005524">
    <property type="term" value="F:ATP binding"/>
    <property type="evidence" value="ECO:0007669"/>
    <property type="project" value="UniProtKB-KW"/>
</dbReference>
<keyword evidence="3" id="KW-0347">Helicase</keyword>
<keyword evidence="9" id="KW-1185">Reference proteome</keyword>
<feature type="domain" description="AAA+ ATPase" evidence="7">
    <location>
        <begin position="172"/>
        <end position="516"/>
    </location>
</feature>
<dbReference type="GO" id="GO:0016787">
    <property type="term" value="F:hydrolase activity"/>
    <property type="evidence" value="ECO:0007669"/>
    <property type="project" value="UniProtKB-KW"/>
</dbReference>
<evidence type="ECO:0000256" key="6">
    <source>
        <dbReference type="ARBA" id="ARBA00023235"/>
    </source>
</evidence>
<dbReference type="InterPro" id="IPR003593">
    <property type="entry name" value="AAA+_ATPase"/>
</dbReference>
<evidence type="ECO:0000313" key="8">
    <source>
        <dbReference type="EMBL" id="RDB05746.1"/>
    </source>
</evidence>
<keyword evidence="1" id="KW-0547">Nucleotide-binding</keyword>
<dbReference type="EMBL" id="QPIW01000008">
    <property type="protein sequence ID" value="RDB05746.1"/>
    <property type="molecule type" value="Genomic_DNA"/>
</dbReference>
<dbReference type="Pfam" id="PF01935">
    <property type="entry name" value="DUF87"/>
    <property type="match status" value="1"/>
</dbReference>
<keyword evidence="6" id="KW-0413">Isomerase</keyword>
<dbReference type="Proteomes" id="UP000253141">
    <property type="component" value="Unassembled WGS sequence"/>
</dbReference>
<comment type="caution">
    <text evidence="8">The sequence shown here is derived from an EMBL/GenBank/DDBJ whole genome shotgun (WGS) entry which is preliminary data.</text>
</comment>
<dbReference type="OrthoDB" id="9806951at2"/>
<dbReference type="Pfam" id="PF05872">
    <property type="entry name" value="HerA_C"/>
    <property type="match status" value="1"/>
</dbReference>
<dbReference type="PANTHER" id="PTHR42957:SF1">
    <property type="entry name" value="HELICASE MJ1565-RELATED"/>
    <property type="match status" value="1"/>
</dbReference>
<protein>
    <submittedName>
        <fullName evidence="8">ATP-binding protein</fullName>
    </submittedName>
</protein>
<dbReference type="SUPFAM" id="SSF52540">
    <property type="entry name" value="P-loop containing nucleoside triphosphate hydrolases"/>
    <property type="match status" value="1"/>
</dbReference>
<dbReference type="AlphaFoldDB" id="A0A369IGG3"/>
<accession>A0A369IGG3</accession>
<evidence type="ECO:0000256" key="1">
    <source>
        <dbReference type="ARBA" id="ARBA00022741"/>
    </source>
</evidence>
<organism evidence="8 9">
    <name type="scientific">Runella aurantiaca</name>
    <dbReference type="NCBI Taxonomy" id="2282308"/>
    <lineage>
        <taxon>Bacteria</taxon>
        <taxon>Pseudomonadati</taxon>
        <taxon>Bacteroidota</taxon>
        <taxon>Cytophagia</taxon>
        <taxon>Cytophagales</taxon>
        <taxon>Spirosomataceae</taxon>
        <taxon>Runella</taxon>
    </lineage>
</organism>
<evidence type="ECO:0000256" key="4">
    <source>
        <dbReference type="ARBA" id="ARBA00022840"/>
    </source>
</evidence>
<dbReference type="GO" id="GO:0004386">
    <property type="term" value="F:helicase activity"/>
    <property type="evidence" value="ECO:0007669"/>
    <property type="project" value="UniProtKB-KW"/>
</dbReference>
<proteinExistence type="predicted"/>
<evidence type="ECO:0000256" key="2">
    <source>
        <dbReference type="ARBA" id="ARBA00022801"/>
    </source>
</evidence>
<sequence>MEKVSLFQDSHFVGYVSHVSPTYTRIHFPASNLLTKFYYNGVTLQAGLVGSYLLIEGENYGFLAQVIEIVLPEKERLGLTQASFESEHFHPIARVEILLGFDYYEPFKAQKGLNQLPPVGSKAYVCQTSILDRFLQEFGKDNSKNPTEPSFEIAQLPNDSNSSVKISPQALFSRHCAIVGTTGGGKSYTVAKLLEEINRNGGKAIVIDATGEYAPLANLPSATYLKFNSDDVDDVYFHYSGLRETDLYALFRPSGQVQLPKLQEACKSQRLLHYSIKIEKDPLPSILVHEKKVIIKKGFKINEYLKIESKYSEYTESLHCNFNIRNLANQILHECIFSSDKDNDTIFGGKNNTEFGYCTSLISRINFTLKNQSFVKAFGIDKDEPCGNDFTKKIEEFIKSSSKILILSVENVTTDNDLKSILVNAIGRLLYEKALSKDKPFKEKPLLLFVDEAHQFLNKKVKDEYSIETELNAFEKIAKECRKQGLFLVLATQMPRDIPVGVLSQFGTFIVHRLINQRDRETIEYACSEATKNALSFLPILAPGEAILAGVDFPMPVMLKIKTPKITPNSDTPILFKSPQSVQ</sequence>
<dbReference type="InterPro" id="IPR002789">
    <property type="entry name" value="HerA_central"/>
</dbReference>
<dbReference type="InterPro" id="IPR008571">
    <property type="entry name" value="HerA-like"/>
</dbReference>
<dbReference type="InterPro" id="IPR027417">
    <property type="entry name" value="P-loop_NTPase"/>
</dbReference>
<dbReference type="CDD" id="cd01127">
    <property type="entry name" value="TrwB_TraG_TraD_VirD4"/>
    <property type="match status" value="1"/>
</dbReference>
<evidence type="ECO:0000259" key="7">
    <source>
        <dbReference type="SMART" id="SM00382"/>
    </source>
</evidence>
<dbReference type="SMART" id="SM00382">
    <property type="entry name" value="AAA"/>
    <property type="match status" value="1"/>
</dbReference>
<name>A0A369IGG3_9BACT</name>
<keyword evidence="5" id="KW-0238">DNA-binding</keyword>
<evidence type="ECO:0000256" key="3">
    <source>
        <dbReference type="ARBA" id="ARBA00022806"/>
    </source>
</evidence>
<dbReference type="RefSeq" id="WP_114461350.1">
    <property type="nucleotide sequence ID" value="NZ_QPIW01000008.1"/>
</dbReference>
<dbReference type="Gene3D" id="3.40.50.300">
    <property type="entry name" value="P-loop containing nucleotide triphosphate hydrolases"/>
    <property type="match status" value="2"/>
</dbReference>
<dbReference type="PANTHER" id="PTHR42957">
    <property type="entry name" value="HELICASE MJ1565-RELATED"/>
    <property type="match status" value="1"/>
</dbReference>
<evidence type="ECO:0000313" key="9">
    <source>
        <dbReference type="Proteomes" id="UP000253141"/>
    </source>
</evidence>
<reference evidence="8 9" key="1">
    <citation type="submission" date="2018-07" db="EMBL/GenBank/DDBJ databases">
        <title>Genome analysis of Runella aurantiaca.</title>
        <authorList>
            <person name="Yang X."/>
        </authorList>
    </citation>
    <scope>NUCLEOTIDE SEQUENCE [LARGE SCALE GENOMIC DNA]</scope>
    <source>
        <strain evidence="8 9">YX9</strain>
    </source>
</reference>